<dbReference type="Pfam" id="PF00665">
    <property type="entry name" value="rve"/>
    <property type="match status" value="1"/>
</dbReference>
<dbReference type="Pfam" id="PF17917">
    <property type="entry name" value="RT_RNaseH"/>
    <property type="match status" value="1"/>
</dbReference>
<evidence type="ECO:0000256" key="8">
    <source>
        <dbReference type="SAM" id="MobiDB-lite"/>
    </source>
</evidence>
<feature type="region of interest" description="Disordered" evidence="8">
    <location>
        <begin position="423"/>
        <end position="448"/>
    </location>
</feature>
<dbReference type="Gene3D" id="1.10.340.70">
    <property type="match status" value="1"/>
</dbReference>
<dbReference type="Pfam" id="PF03732">
    <property type="entry name" value="Retrotrans_gag"/>
    <property type="match status" value="1"/>
</dbReference>
<keyword evidence="4" id="KW-0540">Nuclease</keyword>
<dbReference type="InterPro" id="IPR012337">
    <property type="entry name" value="RNaseH-like_sf"/>
</dbReference>
<reference evidence="10" key="1">
    <citation type="journal article" date="2007" name="PLoS ONE">
        <title>The first genome sequence of an elite grapevine cultivar (Pinot noir Vitis vinifera L.): coping with a highly heterozygous genome.</title>
        <authorList>
            <person name="Velasco R."/>
            <person name="Zharkikh A."/>
            <person name="Troggio M."/>
            <person name="Cartwright D.A."/>
            <person name="Cestaro A."/>
            <person name="Pruss D."/>
            <person name="Pindo M."/>
            <person name="FitzGerald L.M."/>
            <person name="Vezzulli S."/>
            <person name="Reid J."/>
            <person name="Malacarne G."/>
            <person name="Iliev D."/>
            <person name="Coppola G."/>
            <person name="Wardell B."/>
            <person name="Micheletti D."/>
            <person name="Macalma T."/>
            <person name="Facci M."/>
            <person name="Mitchell J.T."/>
            <person name="Perazzolli M."/>
            <person name="Eldredge G."/>
            <person name="Gatto P."/>
            <person name="Oyzerski R."/>
            <person name="Moretto M."/>
            <person name="Gutin N."/>
            <person name="Stefanini M."/>
            <person name="Chen Y."/>
            <person name="Segala C."/>
            <person name="Davenport C."/>
            <person name="Dematte L."/>
            <person name="Mraz A."/>
            <person name="Battilana J."/>
            <person name="Stormo K."/>
            <person name="Costa F."/>
            <person name="Tao Q."/>
            <person name="Si-Ammour A."/>
            <person name="Harkins T."/>
            <person name="Lackey A."/>
            <person name="Perbost C."/>
            <person name="Taillon B."/>
            <person name="Stella A."/>
            <person name="Solovyev V."/>
            <person name="Fawcett J.A."/>
            <person name="Sterck L."/>
            <person name="Vandepoele K."/>
            <person name="Grando S.M."/>
            <person name="Toppo S."/>
            <person name="Moser C."/>
            <person name="Lanchbury J."/>
            <person name="Bogden R."/>
            <person name="Skolnick M."/>
            <person name="Sgaramella V."/>
            <person name="Bhatnagar S.K."/>
            <person name="Fontana P."/>
            <person name="Gutin A."/>
            <person name="Van de Peer Y."/>
            <person name="Salamini F."/>
            <person name="Viola R."/>
        </authorList>
    </citation>
    <scope>NUCLEOTIDE SEQUENCE</scope>
</reference>
<evidence type="ECO:0000256" key="4">
    <source>
        <dbReference type="ARBA" id="ARBA00022722"/>
    </source>
</evidence>
<dbReference type="GO" id="GO:0015074">
    <property type="term" value="P:DNA integration"/>
    <property type="evidence" value="ECO:0007669"/>
    <property type="project" value="InterPro"/>
</dbReference>
<evidence type="ECO:0000256" key="3">
    <source>
        <dbReference type="ARBA" id="ARBA00022695"/>
    </source>
</evidence>
<gene>
    <name evidence="10" type="ORF">VITISV_001896</name>
</gene>
<feature type="compositionally biased region" description="Basic and acidic residues" evidence="8">
    <location>
        <begin position="435"/>
        <end position="448"/>
    </location>
</feature>
<dbReference type="Pfam" id="PF13650">
    <property type="entry name" value="Asp_protease_2"/>
    <property type="match status" value="1"/>
</dbReference>
<dbReference type="Gene3D" id="3.10.10.10">
    <property type="entry name" value="HIV Type 1 Reverse Transcriptase, subunit A, domain 1"/>
    <property type="match status" value="1"/>
</dbReference>
<evidence type="ECO:0000259" key="9">
    <source>
        <dbReference type="PROSITE" id="PS50994"/>
    </source>
</evidence>
<evidence type="ECO:0000256" key="7">
    <source>
        <dbReference type="ARBA" id="ARBA00022918"/>
    </source>
</evidence>
<dbReference type="Gene3D" id="3.30.70.270">
    <property type="match status" value="2"/>
</dbReference>
<protein>
    <recommendedName>
        <fullName evidence="1">RNA-directed DNA polymerase</fullName>
        <ecNumber evidence="1">2.7.7.49</ecNumber>
    </recommendedName>
</protein>
<dbReference type="CDD" id="cd00303">
    <property type="entry name" value="retropepsin_like"/>
    <property type="match status" value="1"/>
</dbReference>
<feature type="compositionally biased region" description="Low complexity" evidence="8">
    <location>
        <begin position="336"/>
        <end position="350"/>
    </location>
</feature>
<dbReference type="GO" id="GO:0003676">
    <property type="term" value="F:nucleic acid binding"/>
    <property type="evidence" value="ECO:0007669"/>
    <property type="project" value="InterPro"/>
</dbReference>
<dbReference type="GO" id="GO:0004519">
    <property type="term" value="F:endonuclease activity"/>
    <property type="evidence" value="ECO:0007669"/>
    <property type="project" value="UniProtKB-KW"/>
</dbReference>
<dbReference type="Gene3D" id="2.40.70.10">
    <property type="entry name" value="Acid Proteases"/>
    <property type="match status" value="1"/>
</dbReference>
<evidence type="ECO:0000256" key="1">
    <source>
        <dbReference type="ARBA" id="ARBA00012493"/>
    </source>
</evidence>
<evidence type="ECO:0000256" key="5">
    <source>
        <dbReference type="ARBA" id="ARBA00022759"/>
    </source>
</evidence>
<keyword evidence="2" id="KW-0808">Transferase</keyword>
<dbReference type="InterPro" id="IPR043128">
    <property type="entry name" value="Rev_trsase/Diguanyl_cyclase"/>
</dbReference>
<dbReference type="SUPFAM" id="SSF53098">
    <property type="entry name" value="Ribonuclease H-like"/>
    <property type="match status" value="1"/>
</dbReference>
<dbReference type="PROSITE" id="PS50994">
    <property type="entry name" value="INTEGRASE"/>
    <property type="match status" value="1"/>
</dbReference>
<keyword evidence="3" id="KW-0548">Nucleotidyltransferase</keyword>
<dbReference type="Pfam" id="PF17921">
    <property type="entry name" value="Integrase_H2C2"/>
    <property type="match status" value="1"/>
</dbReference>
<organism evidence="10">
    <name type="scientific">Vitis vinifera</name>
    <name type="common">Grape</name>
    <dbReference type="NCBI Taxonomy" id="29760"/>
    <lineage>
        <taxon>Eukaryota</taxon>
        <taxon>Viridiplantae</taxon>
        <taxon>Streptophyta</taxon>
        <taxon>Embryophyta</taxon>
        <taxon>Tracheophyta</taxon>
        <taxon>Spermatophyta</taxon>
        <taxon>Magnoliopsida</taxon>
        <taxon>eudicotyledons</taxon>
        <taxon>Gunneridae</taxon>
        <taxon>Pentapetalae</taxon>
        <taxon>rosids</taxon>
        <taxon>Vitales</taxon>
        <taxon>Vitaceae</taxon>
        <taxon>Viteae</taxon>
        <taxon>Vitis</taxon>
    </lineage>
</organism>
<feature type="domain" description="Integrase catalytic" evidence="9">
    <location>
        <begin position="1374"/>
        <end position="1538"/>
    </location>
</feature>
<feature type="region of interest" description="Disordered" evidence="8">
    <location>
        <begin position="331"/>
        <end position="350"/>
    </location>
</feature>
<dbReference type="InterPro" id="IPR005162">
    <property type="entry name" value="Retrotrans_gag_dom"/>
</dbReference>
<sequence>MSVANIGKLQKKFHSKRVAKFRSKRTPFLQPKADFTAVQNLPSAWSDRLPMVVTPSFQLRIIFLFVSPPCIPDLVMAKDFKDSVLHVSELFIALPWIPKNSPQSRIALDKAKIWLNSLRPRSICTWTDLQAEFLKKFFPTHRTNGLKRQISNFSTKENEKFYKCWERYMEAINACPHHGFDTWLLVSYFYDGMSSSMKQLLETMCEGDFMSKNPEEAMNFLSYVDEVSRGWAEPNRGEVGKMKSQPNAFHAKAGMYTLNEDVDMKAKFAYDKKIGGARIEKKCMKCMLLLKHWCKEMFGDQANVIGQFKPNSNALYGNTYNSSWRNRPNFSWKPRAPQYQQPAQPSQQASSLEQAIVNLSKVMGDFFGDKKSINAQLSQRIDSVENTLNKRMDGMQNDLSQKIDNLQYSISRLTNLNTVQEKGRFPSQPHQNPKGIHEVETHEGESSQVRDVKALITLRSGKKVESPTPKPHVEEKEEEETKKREEMKGKKKDISEGKEDHDSTVNANPEKRLIKEELMKKHTSPPFPQALHGKKGIKNASEILEVLRQVKVNIPLLDMVKQVPTYAKFLKDLCTIKRGLNVNKKAFLTEQVSVIIQCKYPLKYKDPGCPTISVMIGGKVVEKALLDLGASVNLIPYSVYKQLGLGELKPTSITLSLADRSVKIPRGIIEDVLVQVDNFYYPVDFVVLDTDLFVKEANYVPIIIGIPFLATSIAIINCRNGLMQLTFGNMTLELNIFYMSKKLITPEEEEGREEVCIIDTLVEEHCNQNMQDKLNESIEDLEEGFSEPADVLATLQGWRRKEEILPLFNKEEAQEDDKEEIPKLNLKPLPMELKYTYLEENNECPVVISSSLTTHQEISLLEVLKRCKKEEAKPIRQRQRRLNPHLQEVVRAEVLKLLQAGIIYPISDSPWVSPTQVVSKKSGITTVQNEKGEEISTRLTSGWRVCIDYRKLNAVTRNDNIIFHSRLLIKYWRESLAILSIVSWTGTPGIFKLKLMLKIRRRPLSHVHLEHTPTEECLLVYAMHLQHSKDVCLVSSVIWWSKLWRCIEKDLVLNWEKCHFMVHQGIVLGRIISEKGIEVDKAKVELIVKLPSPTTVKGVRQFLGHVGFYRRFIQDFSKLSKPLCELLAKDAKFIWDKRCQKSFDQLKQFLTTAPIVRAPNWQLPFERAVLGQREYGKPYVIYYARKTLNEAQRNYTTTEKELLAVVFALDKFRVYLIGSFIIVFTDHSALKYLLTKQDAKARDKKGVENVVAIHLSRLAIAHNSHVLPINDDFPNESLMLLEKAPWYAHIANYLVTSEIPNQIIRKCVPEEEQQGILNHFHENACGGHFASQKTAMKVLQSGFTWPSLFKDSHIMCRSCDKCQRLGKLTKRNQMPMNPILIVDLFYVWGIDFMRPFPMSFGNSYILVRVDYVSKWVEAIPCKHNDHKVVLKFLKENMFSRFGVPKAIISDRGTHFCNKPFETLLAKYGVKHKVATPYHPQTSEQVELENRKIKNILMKVVITSKKDWSIKLHDSLWAYRIAYKTILGMSPYRLVYGKACHLPVEVEYKAWWAIKRLNMDLIRAGAKRCLDLYEMEELRNNAYINSKVAKQRMKRWHDQLISNKEFRKGQRVLLYDSRLHIFPGKLKSRWIGPFIIHQLNGVVELLNSNGTDIFKKEARNQKELKHKEKAWAAKFRSLKWAATKKFRSPKEPLRKSISTAKPFHSCLAPSVKIFAAAKRHLGTRVPFHSQVRSFRSCEMAANFPRLEIHRFTADVPFRRVFRSCETTLWHTSATSQRRTPVSQL</sequence>
<dbReference type="GO" id="GO:0003964">
    <property type="term" value="F:RNA-directed DNA polymerase activity"/>
    <property type="evidence" value="ECO:0007669"/>
    <property type="project" value="UniProtKB-KW"/>
</dbReference>
<dbReference type="SUPFAM" id="SSF50630">
    <property type="entry name" value="Acid proteases"/>
    <property type="match status" value="1"/>
</dbReference>
<dbReference type="InterPro" id="IPR021109">
    <property type="entry name" value="Peptidase_aspartic_dom_sf"/>
</dbReference>
<dbReference type="InterPro" id="IPR001584">
    <property type="entry name" value="Integrase_cat-core"/>
</dbReference>
<dbReference type="EC" id="2.7.7.49" evidence="1"/>
<dbReference type="GO" id="GO:0016787">
    <property type="term" value="F:hydrolase activity"/>
    <property type="evidence" value="ECO:0007669"/>
    <property type="project" value="UniProtKB-KW"/>
</dbReference>
<keyword evidence="7" id="KW-0695">RNA-directed DNA polymerase</keyword>
<proteinExistence type="predicted"/>
<dbReference type="PANTHER" id="PTHR37984:SF5">
    <property type="entry name" value="PROTEIN NYNRIN-LIKE"/>
    <property type="match status" value="1"/>
</dbReference>
<feature type="compositionally biased region" description="Basic and acidic residues" evidence="8">
    <location>
        <begin position="471"/>
        <end position="505"/>
    </location>
</feature>
<keyword evidence="6" id="KW-0378">Hydrolase</keyword>
<dbReference type="InterPro" id="IPR043502">
    <property type="entry name" value="DNA/RNA_pol_sf"/>
</dbReference>
<evidence type="ECO:0000256" key="2">
    <source>
        <dbReference type="ARBA" id="ARBA00022679"/>
    </source>
</evidence>
<feature type="region of interest" description="Disordered" evidence="8">
    <location>
        <begin position="460"/>
        <end position="505"/>
    </location>
</feature>
<dbReference type="InterPro" id="IPR036397">
    <property type="entry name" value="RNaseH_sf"/>
</dbReference>
<name>A5C4E5_VITVI</name>
<dbReference type="InterPro" id="IPR041588">
    <property type="entry name" value="Integrase_H2C2"/>
</dbReference>
<dbReference type="CDD" id="cd09274">
    <property type="entry name" value="RNase_HI_RT_Ty3"/>
    <property type="match status" value="1"/>
</dbReference>
<dbReference type="FunFam" id="3.30.70.270:FF:000020">
    <property type="entry name" value="Transposon Tf2-6 polyprotein-like Protein"/>
    <property type="match status" value="1"/>
</dbReference>
<evidence type="ECO:0000313" key="10">
    <source>
        <dbReference type="EMBL" id="CAN83914.1"/>
    </source>
</evidence>
<dbReference type="EMBL" id="AM481946">
    <property type="protein sequence ID" value="CAN83914.1"/>
    <property type="molecule type" value="Genomic_DNA"/>
</dbReference>
<dbReference type="Gene3D" id="3.30.420.10">
    <property type="entry name" value="Ribonuclease H-like superfamily/Ribonuclease H"/>
    <property type="match status" value="1"/>
</dbReference>
<keyword evidence="5" id="KW-0255">Endonuclease</keyword>
<dbReference type="PANTHER" id="PTHR37984">
    <property type="entry name" value="PROTEIN CBG26694"/>
    <property type="match status" value="1"/>
</dbReference>
<dbReference type="InterPro" id="IPR041373">
    <property type="entry name" value="RT_RNaseH"/>
</dbReference>
<dbReference type="SUPFAM" id="SSF56672">
    <property type="entry name" value="DNA/RNA polymerases"/>
    <property type="match status" value="2"/>
</dbReference>
<evidence type="ECO:0000256" key="6">
    <source>
        <dbReference type="ARBA" id="ARBA00022801"/>
    </source>
</evidence>
<accession>A5C4E5</accession>
<dbReference type="InterPro" id="IPR050951">
    <property type="entry name" value="Retrovirus_Pol_polyprotein"/>
</dbReference>